<accession>A0A8E2JQA6</accession>
<evidence type="ECO:0000259" key="1">
    <source>
        <dbReference type="Pfam" id="PF12937"/>
    </source>
</evidence>
<dbReference type="InterPro" id="IPR001810">
    <property type="entry name" value="F-box_dom"/>
</dbReference>
<keyword evidence="3" id="KW-1185">Reference proteome</keyword>
<dbReference type="Proteomes" id="UP000250140">
    <property type="component" value="Unassembled WGS sequence"/>
</dbReference>
<dbReference type="EMBL" id="KV750246">
    <property type="protein sequence ID" value="OCL05654.1"/>
    <property type="molecule type" value="Genomic_DNA"/>
</dbReference>
<dbReference type="SUPFAM" id="SSF81383">
    <property type="entry name" value="F-box domain"/>
    <property type="match status" value="1"/>
</dbReference>
<dbReference type="AlphaFoldDB" id="A0A8E2JQA6"/>
<evidence type="ECO:0000313" key="3">
    <source>
        <dbReference type="Proteomes" id="UP000250140"/>
    </source>
</evidence>
<gene>
    <name evidence="2" type="ORF">AOQ84DRAFT_355876</name>
</gene>
<name>A0A8E2JQA6_9PEZI</name>
<dbReference type="Pfam" id="PF12937">
    <property type="entry name" value="F-box-like"/>
    <property type="match status" value="1"/>
</dbReference>
<dbReference type="InterPro" id="IPR036047">
    <property type="entry name" value="F-box-like_dom_sf"/>
</dbReference>
<evidence type="ECO:0000313" key="2">
    <source>
        <dbReference type="EMBL" id="OCL05654.1"/>
    </source>
</evidence>
<reference evidence="2 3" key="1">
    <citation type="journal article" date="2016" name="Nat. Commun.">
        <title>Ectomycorrhizal ecology is imprinted in the genome of the dominant symbiotic fungus Cenococcum geophilum.</title>
        <authorList>
            <consortium name="DOE Joint Genome Institute"/>
            <person name="Peter M."/>
            <person name="Kohler A."/>
            <person name="Ohm R.A."/>
            <person name="Kuo A."/>
            <person name="Krutzmann J."/>
            <person name="Morin E."/>
            <person name="Arend M."/>
            <person name="Barry K.W."/>
            <person name="Binder M."/>
            <person name="Choi C."/>
            <person name="Clum A."/>
            <person name="Copeland A."/>
            <person name="Grisel N."/>
            <person name="Haridas S."/>
            <person name="Kipfer T."/>
            <person name="LaButti K."/>
            <person name="Lindquist E."/>
            <person name="Lipzen A."/>
            <person name="Maire R."/>
            <person name="Meier B."/>
            <person name="Mihaltcheva S."/>
            <person name="Molinier V."/>
            <person name="Murat C."/>
            <person name="Poggeler S."/>
            <person name="Quandt C.A."/>
            <person name="Sperisen C."/>
            <person name="Tritt A."/>
            <person name="Tisserant E."/>
            <person name="Crous P.W."/>
            <person name="Henrissat B."/>
            <person name="Nehls U."/>
            <person name="Egli S."/>
            <person name="Spatafora J.W."/>
            <person name="Grigoriev I.V."/>
            <person name="Martin F.M."/>
        </authorList>
    </citation>
    <scope>NUCLEOTIDE SEQUENCE [LARGE SCALE GENOMIC DNA]</scope>
    <source>
        <strain evidence="2 3">CBS 207.34</strain>
    </source>
</reference>
<organism evidence="2 3">
    <name type="scientific">Glonium stellatum</name>
    <dbReference type="NCBI Taxonomy" id="574774"/>
    <lineage>
        <taxon>Eukaryota</taxon>
        <taxon>Fungi</taxon>
        <taxon>Dikarya</taxon>
        <taxon>Ascomycota</taxon>
        <taxon>Pezizomycotina</taxon>
        <taxon>Dothideomycetes</taxon>
        <taxon>Pleosporomycetidae</taxon>
        <taxon>Gloniales</taxon>
        <taxon>Gloniaceae</taxon>
        <taxon>Glonium</taxon>
    </lineage>
</organism>
<feature type="domain" description="F-box" evidence="1">
    <location>
        <begin position="6"/>
        <end position="45"/>
    </location>
</feature>
<proteinExistence type="predicted"/>
<protein>
    <recommendedName>
        <fullName evidence="1">F-box domain-containing protein</fullName>
    </recommendedName>
</protein>
<sequence length="58" mass="6461">MATIFALPNEVVELVLWQIEDTQTLLSVSSVCKWLHSLSLRPTVYWITKICAGSPSPS</sequence>